<reference evidence="10" key="1">
    <citation type="submission" date="2022-04" db="EMBL/GenBank/DDBJ databases">
        <title>Carnegiea gigantea Genome sequencing and assembly v2.</title>
        <authorList>
            <person name="Copetti D."/>
            <person name="Sanderson M.J."/>
            <person name="Burquez A."/>
            <person name="Wojciechowski M.F."/>
        </authorList>
    </citation>
    <scope>NUCLEOTIDE SEQUENCE</scope>
    <source>
        <strain evidence="10">SGP5-SGP5p</strain>
        <tissue evidence="10">Aerial part</tissue>
    </source>
</reference>
<dbReference type="PROSITE" id="PS51456">
    <property type="entry name" value="MYOSIN_MOTOR"/>
    <property type="match status" value="1"/>
</dbReference>
<keyword evidence="6 7" id="KW-0009">Actin-binding</keyword>
<dbReference type="Gene3D" id="3.40.850.10">
    <property type="entry name" value="Kinesin motor domain"/>
    <property type="match status" value="1"/>
</dbReference>
<dbReference type="SUPFAM" id="SSF52540">
    <property type="entry name" value="P-loop containing nucleoside triphosphate hydrolases"/>
    <property type="match status" value="1"/>
</dbReference>
<accession>A0A9Q1KF56</accession>
<evidence type="ECO:0000256" key="7">
    <source>
        <dbReference type="PROSITE-ProRule" id="PRU00782"/>
    </source>
</evidence>
<keyword evidence="3" id="KW-0112">Calmodulin-binding</keyword>
<evidence type="ECO:0000256" key="4">
    <source>
        <dbReference type="ARBA" id="ARBA00023123"/>
    </source>
</evidence>
<dbReference type="GO" id="GO:0051015">
    <property type="term" value="F:actin filament binding"/>
    <property type="evidence" value="ECO:0007669"/>
    <property type="project" value="TreeGrafter"/>
</dbReference>
<keyword evidence="5 7" id="KW-0505">Motor protein</keyword>
<dbReference type="InterPro" id="IPR001609">
    <property type="entry name" value="Myosin_head_motor_dom-like"/>
</dbReference>
<dbReference type="GO" id="GO:0016459">
    <property type="term" value="C:myosin complex"/>
    <property type="evidence" value="ECO:0007669"/>
    <property type="project" value="UniProtKB-KW"/>
</dbReference>
<dbReference type="PRINTS" id="PR00193">
    <property type="entry name" value="MYOSINHEAVY"/>
</dbReference>
<dbReference type="InterPro" id="IPR004009">
    <property type="entry name" value="SH3_Myosin"/>
</dbReference>
<evidence type="ECO:0000256" key="2">
    <source>
        <dbReference type="ARBA" id="ARBA00022840"/>
    </source>
</evidence>
<dbReference type="PROSITE" id="PS51844">
    <property type="entry name" value="SH3_LIKE"/>
    <property type="match status" value="1"/>
</dbReference>
<evidence type="ECO:0000256" key="1">
    <source>
        <dbReference type="ARBA" id="ARBA00022741"/>
    </source>
</evidence>
<dbReference type="GO" id="GO:0000146">
    <property type="term" value="F:microfilament motor activity"/>
    <property type="evidence" value="ECO:0007669"/>
    <property type="project" value="TreeGrafter"/>
</dbReference>
<evidence type="ECO:0000313" key="10">
    <source>
        <dbReference type="EMBL" id="KAJ8441662.1"/>
    </source>
</evidence>
<dbReference type="PANTHER" id="PTHR13140:SF835">
    <property type="entry name" value="MYOSIN-6-LIKE ISOFORM X1"/>
    <property type="match status" value="1"/>
</dbReference>
<organism evidence="10 11">
    <name type="scientific">Carnegiea gigantea</name>
    <dbReference type="NCBI Taxonomy" id="171969"/>
    <lineage>
        <taxon>Eukaryota</taxon>
        <taxon>Viridiplantae</taxon>
        <taxon>Streptophyta</taxon>
        <taxon>Embryophyta</taxon>
        <taxon>Tracheophyta</taxon>
        <taxon>Spermatophyta</taxon>
        <taxon>Magnoliopsida</taxon>
        <taxon>eudicotyledons</taxon>
        <taxon>Gunneridae</taxon>
        <taxon>Pentapetalae</taxon>
        <taxon>Caryophyllales</taxon>
        <taxon>Cactineae</taxon>
        <taxon>Cactaceae</taxon>
        <taxon>Cactoideae</taxon>
        <taxon>Echinocereeae</taxon>
        <taxon>Carnegiea</taxon>
    </lineage>
</organism>
<evidence type="ECO:0000256" key="3">
    <source>
        <dbReference type="ARBA" id="ARBA00022860"/>
    </source>
</evidence>
<dbReference type="Pfam" id="PF02736">
    <property type="entry name" value="Myosin_N"/>
    <property type="match status" value="1"/>
</dbReference>
<feature type="binding site" evidence="7">
    <location>
        <begin position="157"/>
        <end position="164"/>
    </location>
    <ligand>
        <name>ATP</name>
        <dbReference type="ChEBI" id="CHEBI:30616"/>
    </ligand>
</feature>
<evidence type="ECO:0000259" key="8">
    <source>
        <dbReference type="PROSITE" id="PS51456"/>
    </source>
</evidence>
<gene>
    <name evidence="10" type="ORF">Cgig2_019049</name>
</gene>
<evidence type="ECO:0000256" key="5">
    <source>
        <dbReference type="ARBA" id="ARBA00023175"/>
    </source>
</evidence>
<evidence type="ECO:0000313" key="11">
    <source>
        <dbReference type="Proteomes" id="UP001153076"/>
    </source>
</evidence>
<dbReference type="OrthoDB" id="6108017at2759"/>
<comment type="caution">
    <text evidence="7">Lacks conserved residue(s) required for the propagation of feature annotation.</text>
</comment>
<dbReference type="GO" id="GO:0005524">
    <property type="term" value="F:ATP binding"/>
    <property type="evidence" value="ECO:0007669"/>
    <property type="project" value="UniProtKB-UniRule"/>
</dbReference>
<feature type="domain" description="Myosin N-terminal SH3-like" evidence="9">
    <location>
        <begin position="9"/>
        <end position="58"/>
    </location>
</feature>
<dbReference type="GO" id="GO:0005737">
    <property type="term" value="C:cytoplasm"/>
    <property type="evidence" value="ECO:0007669"/>
    <property type="project" value="TreeGrafter"/>
</dbReference>
<evidence type="ECO:0000256" key="6">
    <source>
        <dbReference type="ARBA" id="ARBA00023203"/>
    </source>
</evidence>
<sequence>MQAATINYTVGSLVWVEDPEEAWLDGNVLEVNGQELKVQCTSGKTVTANASKVYPKDSEAPPSGVDDMTKLAYLHEPGVLDNMRRRYDVNEIYTYTGNILIAVNPFKRLPQLYSGDVMKQYKGVPLGDLSPHPFAIADGAYRLMVNEGISQSILVSGESGAGKTESTKCLMQYLAFMGGTAGAEGRTVEQQVLEVWKFRLYFPCSACSFPLPAPTLKKRYMANLFCVSF</sequence>
<dbReference type="Proteomes" id="UP001153076">
    <property type="component" value="Unassembled WGS sequence"/>
</dbReference>
<evidence type="ECO:0000259" key="9">
    <source>
        <dbReference type="PROSITE" id="PS51844"/>
    </source>
</evidence>
<protein>
    <submittedName>
        <fullName evidence="10">Uncharacterized protein</fullName>
    </submittedName>
</protein>
<proteinExistence type="inferred from homology"/>
<dbReference type="GO" id="GO:0007015">
    <property type="term" value="P:actin filament organization"/>
    <property type="evidence" value="ECO:0007669"/>
    <property type="project" value="TreeGrafter"/>
</dbReference>
<keyword evidence="2 7" id="KW-0067">ATP-binding</keyword>
<keyword evidence="11" id="KW-1185">Reference proteome</keyword>
<keyword evidence="4 7" id="KW-0518">Myosin</keyword>
<dbReference type="PANTHER" id="PTHR13140">
    <property type="entry name" value="MYOSIN"/>
    <property type="match status" value="1"/>
</dbReference>
<dbReference type="Pfam" id="PF00063">
    <property type="entry name" value="Myosin_head"/>
    <property type="match status" value="1"/>
</dbReference>
<comment type="similarity">
    <text evidence="7">Belongs to the TRAFAC class myosin-kinesin ATPase superfamily. Myosin family.</text>
</comment>
<dbReference type="EMBL" id="JAKOGI010000156">
    <property type="protein sequence ID" value="KAJ8441662.1"/>
    <property type="molecule type" value="Genomic_DNA"/>
</dbReference>
<comment type="caution">
    <text evidence="10">The sequence shown here is derived from an EMBL/GenBank/DDBJ whole genome shotgun (WGS) entry which is preliminary data.</text>
</comment>
<name>A0A9Q1KF56_9CARY</name>
<feature type="domain" description="Myosin motor" evidence="8">
    <location>
        <begin position="63"/>
        <end position="229"/>
    </location>
</feature>
<dbReference type="InterPro" id="IPR027417">
    <property type="entry name" value="P-loop_NTPase"/>
</dbReference>
<keyword evidence="1 7" id="KW-0547">Nucleotide-binding</keyword>
<dbReference type="GO" id="GO:0005516">
    <property type="term" value="F:calmodulin binding"/>
    <property type="evidence" value="ECO:0007669"/>
    <property type="project" value="UniProtKB-KW"/>
</dbReference>
<dbReference type="InterPro" id="IPR036961">
    <property type="entry name" value="Kinesin_motor_dom_sf"/>
</dbReference>
<dbReference type="GO" id="GO:0016020">
    <property type="term" value="C:membrane"/>
    <property type="evidence" value="ECO:0007669"/>
    <property type="project" value="TreeGrafter"/>
</dbReference>
<dbReference type="AlphaFoldDB" id="A0A9Q1KF56"/>
<dbReference type="SMART" id="SM00242">
    <property type="entry name" value="MYSc"/>
    <property type="match status" value="1"/>
</dbReference>